<sequence>MPSQASHSSSGNVFALAIRRCLWITAFFVFIGTTVYLTCFSNIIHHVELSVGGGVNNARVAWYFEPAAPRPGSQPAPVLDFVPLVPVVMSAQPTFVSPAPEPVSARAALGLFAKALGNSPYVKAFRNSPYVKAFRNSGYLTSFAQRLGKGEFLAKRVFALRELTAGVAAALLRSPLPPPAKILPPTRSVPLPLPDPKGWIYGEDIDTGIIVASVILGFVALLEFVVLPVIALVHYLKSNRFGSSRVQDPKFNDVKAELVVCEEDDDMDYFDAMDSFGEDIDVDGQDAWVVCEDTDDQDAHDIAGSDLDEDSNDTDNSVDGELVGAHRLNTAGLSLQVEAVAGSGSVYLSPFTPAGPCLMSESLGEILSSVGSTLNDCGDLDHDSNNTDKSVDGELVGTHRLNAAGLPLQAGAVAGSGSVYLSPSTPAGPCPMDESLGEILSPVGSTPNDCGDLDHDSNNTDNSVDGELVGTHRLNAAGLPLQAGAVAGPGLVYLSPSTPAGPCFMGESLSEIPSPAGSTPNGCLPAVSELLSSTSALSALSFVEPPEPVPMCSPVSQSRVSSPVSPSLTSPAFVDLEEEISLLDDWSRLTGFSPRVQPQPASPEPESCPSSPLVSSSSFTMTVPDNIENLLHNDIGLPPPPPGYRELTDEDDDFVWEMYLRLQRERQQQVSAHQRRADEVTARLLSQPASQSLRRVSDEDRDVSLRTASPALSLSASCGWSAPPSPCMSPLSSHCGWSMPPSPCFSPLPMPSPSLSTESVASDSDDQMP</sequence>
<evidence type="ECO:0000313" key="4">
    <source>
        <dbReference type="Proteomes" id="UP000054144"/>
    </source>
</evidence>
<organism evidence="3 4">
    <name type="scientific">Fistulina hepatica ATCC 64428</name>
    <dbReference type="NCBI Taxonomy" id="1128425"/>
    <lineage>
        <taxon>Eukaryota</taxon>
        <taxon>Fungi</taxon>
        <taxon>Dikarya</taxon>
        <taxon>Basidiomycota</taxon>
        <taxon>Agaricomycotina</taxon>
        <taxon>Agaricomycetes</taxon>
        <taxon>Agaricomycetidae</taxon>
        <taxon>Agaricales</taxon>
        <taxon>Fistulinaceae</taxon>
        <taxon>Fistulina</taxon>
    </lineage>
</organism>
<reference evidence="3 4" key="1">
    <citation type="journal article" date="2015" name="Fungal Genet. Biol.">
        <title>Evolution of novel wood decay mechanisms in Agaricales revealed by the genome sequences of Fistulina hepatica and Cylindrobasidium torrendii.</title>
        <authorList>
            <person name="Floudas D."/>
            <person name="Held B.W."/>
            <person name="Riley R."/>
            <person name="Nagy L.G."/>
            <person name="Koehler G."/>
            <person name="Ransdell A.S."/>
            <person name="Younus H."/>
            <person name="Chow J."/>
            <person name="Chiniquy J."/>
            <person name="Lipzen A."/>
            <person name="Tritt A."/>
            <person name="Sun H."/>
            <person name="Haridas S."/>
            <person name="LaButti K."/>
            <person name="Ohm R.A."/>
            <person name="Kues U."/>
            <person name="Blanchette R.A."/>
            <person name="Grigoriev I.V."/>
            <person name="Minto R.E."/>
            <person name="Hibbett D.S."/>
        </authorList>
    </citation>
    <scope>NUCLEOTIDE SEQUENCE [LARGE SCALE GENOMIC DNA]</scope>
    <source>
        <strain evidence="3 4">ATCC 64428</strain>
    </source>
</reference>
<feature type="transmembrane region" description="Helical" evidence="2">
    <location>
        <begin position="209"/>
        <end position="236"/>
    </location>
</feature>
<proteinExistence type="predicted"/>
<evidence type="ECO:0008006" key="5">
    <source>
        <dbReference type="Google" id="ProtNLM"/>
    </source>
</evidence>
<evidence type="ECO:0000313" key="3">
    <source>
        <dbReference type="EMBL" id="KIY48608.1"/>
    </source>
</evidence>
<accession>A0A0D7ACN9</accession>
<keyword evidence="2" id="KW-0472">Membrane</keyword>
<keyword evidence="2" id="KW-1133">Transmembrane helix</keyword>
<gene>
    <name evidence="3" type="ORF">FISHEDRAFT_73579</name>
</gene>
<feature type="transmembrane region" description="Helical" evidence="2">
    <location>
        <begin position="21"/>
        <end position="44"/>
    </location>
</feature>
<dbReference type="Proteomes" id="UP000054144">
    <property type="component" value="Unassembled WGS sequence"/>
</dbReference>
<evidence type="ECO:0000256" key="2">
    <source>
        <dbReference type="SAM" id="Phobius"/>
    </source>
</evidence>
<feature type="compositionally biased region" description="Low complexity" evidence="1">
    <location>
        <begin position="604"/>
        <end position="618"/>
    </location>
</feature>
<dbReference type="EMBL" id="KN881832">
    <property type="protein sequence ID" value="KIY48608.1"/>
    <property type="molecule type" value="Genomic_DNA"/>
</dbReference>
<feature type="region of interest" description="Disordered" evidence="1">
    <location>
        <begin position="593"/>
        <end position="619"/>
    </location>
</feature>
<keyword evidence="2" id="KW-0812">Transmembrane</keyword>
<dbReference type="AlphaFoldDB" id="A0A0D7ACN9"/>
<protein>
    <recommendedName>
        <fullName evidence="5">Transmembrane protein</fullName>
    </recommendedName>
</protein>
<feature type="compositionally biased region" description="Pro residues" evidence="1">
    <location>
        <begin position="742"/>
        <end position="752"/>
    </location>
</feature>
<keyword evidence="4" id="KW-1185">Reference proteome</keyword>
<feature type="region of interest" description="Disordered" evidence="1">
    <location>
        <begin position="742"/>
        <end position="769"/>
    </location>
</feature>
<name>A0A0D7ACN9_9AGAR</name>
<evidence type="ECO:0000256" key="1">
    <source>
        <dbReference type="SAM" id="MobiDB-lite"/>
    </source>
</evidence>